<dbReference type="PANTHER" id="PTHR30085:SF7">
    <property type="entry name" value="AMINO-ACID ABC TRANSPORTER-BINDING PROTEIN YHDW-RELATED"/>
    <property type="match status" value="1"/>
</dbReference>
<evidence type="ECO:0000313" key="6">
    <source>
        <dbReference type="EMBL" id="RKK02812.1"/>
    </source>
</evidence>
<evidence type="ECO:0000256" key="1">
    <source>
        <dbReference type="ARBA" id="ARBA00010333"/>
    </source>
</evidence>
<dbReference type="PANTHER" id="PTHR30085">
    <property type="entry name" value="AMINO ACID ABC TRANSPORTER PERMEASE"/>
    <property type="match status" value="1"/>
</dbReference>
<dbReference type="Gene3D" id="3.40.190.10">
    <property type="entry name" value="Periplasmic binding protein-like II"/>
    <property type="match status" value="2"/>
</dbReference>
<evidence type="ECO:0000313" key="9">
    <source>
        <dbReference type="Proteomes" id="UP000278036"/>
    </source>
</evidence>
<accession>A0A3A9J8P6</accession>
<dbReference type="InterPro" id="IPR001638">
    <property type="entry name" value="Solute-binding_3/MltF_N"/>
</dbReference>
<dbReference type="EMBL" id="RAQU01000124">
    <property type="protein sequence ID" value="RKK02812.1"/>
    <property type="molecule type" value="Genomic_DNA"/>
</dbReference>
<proteinExistence type="inferred from homology"/>
<feature type="domain" description="Solute-binding protein family 3/N-terminal" evidence="5">
    <location>
        <begin position="37"/>
        <end position="267"/>
    </location>
</feature>
<feature type="chain" id="PRO_5017460970" evidence="4">
    <location>
        <begin position="23"/>
        <end position="339"/>
    </location>
</feature>
<organism evidence="6 9">
    <name type="scientific">Teichococcus wenyumeiae</name>
    <dbReference type="NCBI Taxonomy" id="2478470"/>
    <lineage>
        <taxon>Bacteria</taxon>
        <taxon>Pseudomonadati</taxon>
        <taxon>Pseudomonadota</taxon>
        <taxon>Alphaproteobacteria</taxon>
        <taxon>Acetobacterales</taxon>
        <taxon>Roseomonadaceae</taxon>
        <taxon>Roseomonas</taxon>
    </lineage>
</organism>
<keyword evidence="3 4" id="KW-0732">Signal</keyword>
<feature type="signal peptide" evidence="4">
    <location>
        <begin position="1"/>
        <end position="22"/>
    </location>
</feature>
<dbReference type="Pfam" id="PF00497">
    <property type="entry name" value="SBP_bac_3"/>
    <property type="match status" value="1"/>
</dbReference>
<dbReference type="GO" id="GO:0006865">
    <property type="term" value="P:amino acid transport"/>
    <property type="evidence" value="ECO:0007669"/>
    <property type="project" value="TreeGrafter"/>
</dbReference>
<dbReference type="SMART" id="SM00062">
    <property type="entry name" value="PBPb"/>
    <property type="match status" value="1"/>
</dbReference>
<comment type="similarity">
    <text evidence="1">Belongs to the bacterial solute-binding protein 3 family.</text>
</comment>
<sequence length="339" mass="36352">MRGPFKTLAALALAALPALAQAQPAADTVATIRARGSLACGVTPNTIGFATPDSQGVFQGMDADYCRAIAAALFGDASKVQFVPTTAAQRFAALQSGEVDVSIRTTTWTLSREAALGFLFAGVNFYDGNGFMVRKSLGVSSGKQLDGASVCLQQGSTTELNVSDYFRANGMKLNPVTFENVEEIRAAFIAGRCDVYSSDTSTLAAFRAGQGDKSQDFVLLPEIFSKEPLGPSVRKGDDKWFDIVRWVHYALLTAEEMGITKANAGSFADSANPDIQRFTGKTGDLGKMLGLRPDWAVQVVQAVGNYSELWERHITPMGLPRGINNLWTKGGLQYAPPMR</sequence>
<evidence type="ECO:0000256" key="4">
    <source>
        <dbReference type="SAM" id="SignalP"/>
    </source>
</evidence>
<reference evidence="6 9" key="1">
    <citation type="submission" date="2018-09" db="EMBL/GenBank/DDBJ databases">
        <title>Roseomonas sp. nov., isolated from feces of Tibetan antelopes in the Qinghai-Tibet plateau, China.</title>
        <authorList>
            <person name="Tian Z."/>
        </authorList>
    </citation>
    <scope>NUCLEOTIDE SEQUENCE [LARGE SCALE GENOMIC DNA]</scope>
    <source>
        <strain evidence="7 8">Z23</strain>
        <strain evidence="6 9">Z24</strain>
    </source>
</reference>
<evidence type="ECO:0000313" key="8">
    <source>
        <dbReference type="Proteomes" id="UP000274097"/>
    </source>
</evidence>
<comment type="caution">
    <text evidence="6">The sequence shown here is derived from an EMBL/GenBank/DDBJ whole genome shotgun (WGS) entry which is preliminary data.</text>
</comment>
<gene>
    <name evidence="6" type="ORF">D6Z83_17770</name>
    <name evidence="7" type="ORF">EBE87_12365</name>
</gene>
<dbReference type="Proteomes" id="UP000274097">
    <property type="component" value="Unassembled WGS sequence"/>
</dbReference>
<keyword evidence="8" id="KW-1185">Reference proteome</keyword>
<dbReference type="InterPro" id="IPR051455">
    <property type="entry name" value="Bact_solute-bind_prot3"/>
</dbReference>
<dbReference type="AlphaFoldDB" id="A0A3A9J8P6"/>
<name>A0A3A9J8P6_9PROT</name>
<dbReference type="EMBL" id="RFLX01000008">
    <property type="protein sequence ID" value="RMI24484.1"/>
    <property type="molecule type" value="Genomic_DNA"/>
</dbReference>
<dbReference type="InParanoid" id="A0A3A9J8P6"/>
<dbReference type="RefSeq" id="WP_120639603.1">
    <property type="nucleotide sequence ID" value="NZ_RAQU01000124.1"/>
</dbReference>
<dbReference type="OrthoDB" id="9777941at2"/>
<dbReference type="SUPFAM" id="SSF53850">
    <property type="entry name" value="Periplasmic binding protein-like II"/>
    <property type="match status" value="1"/>
</dbReference>
<protein>
    <submittedName>
        <fullName evidence="6">Amino acid ABC transporter substrate-binding protein</fullName>
    </submittedName>
</protein>
<evidence type="ECO:0000259" key="5">
    <source>
        <dbReference type="SMART" id="SM00062"/>
    </source>
</evidence>
<evidence type="ECO:0000256" key="3">
    <source>
        <dbReference type="ARBA" id="ARBA00022729"/>
    </source>
</evidence>
<dbReference type="FunCoup" id="A0A3A9J8P6">
    <property type="interactions" value="8"/>
</dbReference>
<evidence type="ECO:0000256" key="2">
    <source>
        <dbReference type="ARBA" id="ARBA00022448"/>
    </source>
</evidence>
<evidence type="ECO:0000313" key="7">
    <source>
        <dbReference type="EMBL" id="RMI24484.1"/>
    </source>
</evidence>
<keyword evidence="2" id="KW-0813">Transport</keyword>
<dbReference type="CDD" id="cd13692">
    <property type="entry name" value="PBP2_BztA"/>
    <property type="match status" value="1"/>
</dbReference>
<dbReference type="Proteomes" id="UP000278036">
    <property type="component" value="Unassembled WGS sequence"/>
</dbReference>